<dbReference type="Proteomes" id="UP000005408">
    <property type="component" value="Unassembled WGS sequence"/>
</dbReference>
<feature type="domain" description="F5/8 type C" evidence="7">
    <location>
        <begin position="27"/>
        <end position="152"/>
    </location>
</feature>
<dbReference type="InterPro" id="IPR013783">
    <property type="entry name" value="Ig-like_fold"/>
</dbReference>
<comment type="subcellular location">
    <subcellularLocation>
        <location evidence="1">Membrane</location>
    </subcellularLocation>
</comment>
<dbReference type="InterPro" id="IPR008979">
    <property type="entry name" value="Galactose-bd-like_sf"/>
</dbReference>
<evidence type="ECO:0000259" key="8">
    <source>
        <dbReference type="PROSITE" id="PS50093"/>
    </source>
</evidence>
<evidence type="ECO:0000256" key="6">
    <source>
        <dbReference type="SAM" id="Phobius"/>
    </source>
</evidence>
<evidence type="ECO:0008006" key="11">
    <source>
        <dbReference type="Google" id="ProtNLM"/>
    </source>
</evidence>
<keyword evidence="4 6" id="KW-1133">Transmembrane helix</keyword>
<evidence type="ECO:0000256" key="1">
    <source>
        <dbReference type="ARBA" id="ARBA00004370"/>
    </source>
</evidence>
<dbReference type="PANTHER" id="PTHR46730:SF1">
    <property type="entry name" value="PLAT DOMAIN-CONTAINING PROTEIN"/>
    <property type="match status" value="1"/>
</dbReference>
<dbReference type="GO" id="GO:0005261">
    <property type="term" value="F:monoatomic cation channel activity"/>
    <property type="evidence" value="ECO:0007669"/>
    <property type="project" value="TreeGrafter"/>
</dbReference>
<dbReference type="PROSITE" id="PS50022">
    <property type="entry name" value="FA58C_3"/>
    <property type="match status" value="1"/>
</dbReference>
<evidence type="ECO:0000256" key="3">
    <source>
        <dbReference type="ARBA" id="ARBA00022737"/>
    </source>
</evidence>
<sequence>MVGFVKCFGKMNYAVFGNIFLCLFSFLTAPTLGCSSNLLDTLADSAFTASSEISSASNIKPSKSGFWVPGGNDTDTFVQATFSQPHKFVSLNLEGTTTACDVMTSFDGVIWESLAVPSATLTFTQPLYGSYFRIVPTACSGDCSLQVTLMGCDCATDSSITTGSVTYLEPTSLNDNFVRLSLNSIKSISFAVQSSGSDLSVLAYLDNNDTVVSVLTSNTVASVTLDSSKLPALGTYLLRTEVQPCKGSGRNKDLIVYHEEAITGLNLQTAYGTYIPLVDPADFFVTMTTGSNVEIEWMVDQNMTTCIDAYQGVVRNVVKTFTFTEMRSYNITVFVRNGVTSTHKTINVMGIRRPVNFVVETTPGLYSTQEPFVVTLTNNLTITEVISMGELYLEVLYGNGQNDTTRLNPLFQNITSVDGSSLTCQYLIQGNYTLVAKVRNAVGYQLFNFSFYAWDRLNMTLNSSSLSTIGIGSTFNFLNPPNAGFRYTIEYGNGDMATTTDLIYYSNFSVTPWVFDYPVPGRYTVIMAAWNPFYAVVQTFDITAQHPIPTMKLNPTGGDFPIDDGFGIFNITMMEDRPSPTNVTCKFDFEDESFDNQPTTFVYGSPLTKSYQYDVKNSAKSKKVLFECSNLVSSWTGFANVTIRDFDIADFIVNHPPEVPMNMTLRGNATELQPFGEIGSVPVAVTFSAQLYQMNYVPPRVQFEWDFGDGSPPVVLSKPTFNYTHQFQDRGIFNGILKVIYGSKKEEIPFEIKMGVANFSSDKYEGSPGKDVFTFTAKDLLGTAAYEMDLSIKQITLTASAGIPVSETAIYNLRGQYLPKVIAYNGTVTELLYLPFHVGVDYVFVGINMTVPSELELPPGNAVFIFGVPDGADPVLDIRCEFISGDRIDKAIHARLKNLTDGDPIVYNYQYLTLGFHFFQLLCKNFAHTYTNNSIILVKNECFSINGIFDRQYSNRTTPMIVLTSKDVDLASRMLVYCPERGPDYDWTYYNVTGMDEDVYNYTPVFRPTGSVRFAKGSIPAGLYKVSLNVTLDGTWMQEYTFIKFEKPKPYAHIVRGSKYIVSFTSGEIDLDAKTESYDAQLGYGFNEELTFTWYCNKELTSDIIELDELYNRNGGLDYYISYGPSLANDCRNLFRVGGNLTSGNTTNSTDSAFPTNGVITLPLSEPNVGFVIVVAVAKDELVSYYTQLLQVVSSIPHDVNIVCSMNCLEKYAVTSMLSITAICYDCTPNAVLEYEWKLQHFINGTYEDIPSLINMTETPINEAFITLKANQLTPGERYTLSVNMTSNEKDPTLAVWGILVNYPPYNGTCVTDPKSGNASTSSFSVICLDWRDEGIYAERSDTRDPTLNEPLVYEYVAYIPETDGSTKYYQSAVPIFRGSESTATELPLPVGSETLDYKIEIEVRIYDRYGDFAVFHHADTEVRVVPDTSMVPTNLQDTGALDELFSVFDRNYTITDAGGNSMAVVRLIQSTTSIYLSSHLKTNGTVTSTSDLFSGAVDQTEVVEDLPVEPVQEQLIQRTRQFTEILLNATTQTPATSDSPMSAANARQVARSFAACVSNPISMDDASVIDRGLQRVKSDTVLEFFHRRRNTPKYKASDLVGKAIIHTWTLENGENKEYEGEIRGFEDGVFKVVYWDDKEKKEGNEFELTEREINIDIQEGNLFIKDTTNLDHCYSTF</sequence>
<name>A0A8W8KAV5_MAGGI</name>
<dbReference type="GO" id="GO:0005886">
    <property type="term" value="C:plasma membrane"/>
    <property type="evidence" value="ECO:0007669"/>
    <property type="project" value="TreeGrafter"/>
</dbReference>
<dbReference type="Gene3D" id="2.60.40.10">
    <property type="entry name" value="Immunoglobulins"/>
    <property type="match status" value="1"/>
</dbReference>
<proteinExistence type="predicted"/>
<keyword evidence="2 6" id="KW-0812">Transmembrane</keyword>
<evidence type="ECO:0000256" key="4">
    <source>
        <dbReference type="ARBA" id="ARBA00022989"/>
    </source>
</evidence>
<dbReference type="Pfam" id="PF02010">
    <property type="entry name" value="REJ"/>
    <property type="match status" value="1"/>
</dbReference>
<evidence type="ECO:0000313" key="9">
    <source>
        <dbReference type="EnsemblMetazoa" id="G2241.1:cds"/>
    </source>
</evidence>
<dbReference type="InterPro" id="IPR000421">
    <property type="entry name" value="FA58C"/>
</dbReference>
<evidence type="ECO:0000313" key="10">
    <source>
        <dbReference type="Proteomes" id="UP000005408"/>
    </source>
</evidence>
<feature type="domain" description="PKD" evidence="8">
    <location>
        <begin position="699"/>
        <end position="739"/>
    </location>
</feature>
<evidence type="ECO:0000256" key="2">
    <source>
        <dbReference type="ARBA" id="ARBA00022692"/>
    </source>
</evidence>
<dbReference type="EnsemblMetazoa" id="G2241.1">
    <property type="protein sequence ID" value="G2241.1:cds"/>
    <property type="gene ID" value="G2241"/>
</dbReference>
<keyword evidence="3" id="KW-0677">Repeat</keyword>
<protein>
    <recommendedName>
        <fullName evidence="11">PKD domain-containing protein</fullName>
    </recommendedName>
</protein>
<feature type="transmembrane region" description="Helical" evidence="6">
    <location>
        <begin position="12"/>
        <end position="32"/>
    </location>
</feature>
<evidence type="ECO:0000259" key="7">
    <source>
        <dbReference type="PROSITE" id="PS50022"/>
    </source>
</evidence>
<dbReference type="InterPro" id="IPR002859">
    <property type="entry name" value="PKD/REJ-like"/>
</dbReference>
<keyword evidence="10" id="KW-1185">Reference proteome</keyword>
<dbReference type="SUPFAM" id="SSF49299">
    <property type="entry name" value="PKD domain"/>
    <property type="match status" value="1"/>
</dbReference>
<organism evidence="9 10">
    <name type="scientific">Magallana gigas</name>
    <name type="common">Pacific oyster</name>
    <name type="synonym">Crassostrea gigas</name>
    <dbReference type="NCBI Taxonomy" id="29159"/>
    <lineage>
        <taxon>Eukaryota</taxon>
        <taxon>Metazoa</taxon>
        <taxon>Spiralia</taxon>
        <taxon>Lophotrochozoa</taxon>
        <taxon>Mollusca</taxon>
        <taxon>Bivalvia</taxon>
        <taxon>Autobranchia</taxon>
        <taxon>Pteriomorphia</taxon>
        <taxon>Ostreida</taxon>
        <taxon>Ostreoidea</taxon>
        <taxon>Ostreidae</taxon>
        <taxon>Magallana</taxon>
    </lineage>
</organism>
<dbReference type="SUPFAM" id="SSF49785">
    <property type="entry name" value="Galactose-binding domain-like"/>
    <property type="match status" value="1"/>
</dbReference>
<dbReference type="InterPro" id="IPR035986">
    <property type="entry name" value="PKD_dom_sf"/>
</dbReference>
<dbReference type="Gene3D" id="2.60.120.260">
    <property type="entry name" value="Galactose-binding domain-like"/>
    <property type="match status" value="1"/>
</dbReference>
<dbReference type="GO" id="GO:0006816">
    <property type="term" value="P:calcium ion transport"/>
    <property type="evidence" value="ECO:0007669"/>
    <property type="project" value="TreeGrafter"/>
</dbReference>
<keyword evidence="5 6" id="KW-0472">Membrane</keyword>
<evidence type="ECO:0000256" key="5">
    <source>
        <dbReference type="ARBA" id="ARBA00023136"/>
    </source>
</evidence>
<dbReference type="PANTHER" id="PTHR46730">
    <property type="entry name" value="POLYCYSTIN-1"/>
    <property type="match status" value="1"/>
</dbReference>
<dbReference type="InterPro" id="IPR000601">
    <property type="entry name" value="PKD_dom"/>
</dbReference>
<dbReference type="PROSITE" id="PS50093">
    <property type="entry name" value="PKD"/>
    <property type="match status" value="1"/>
</dbReference>
<accession>A0A8W8KAV5</accession>
<reference evidence="9" key="1">
    <citation type="submission" date="2022-08" db="UniProtKB">
        <authorList>
            <consortium name="EnsemblMetazoa"/>
        </authorList>
    </citation>
    <scope>IDENTIFICATION</scope>
    <source>
        <strain evidence="9">05x7-T-G4-1.051#20</strain>
    </source>
</reference>